<dbReference type="SUPFAM" id="SSF49590">
    <property type="entry name" value="PHL pollen allergen"/>
    <property type="match status" value="1"/>
</dbReference>
<dbReference type="GO" id="GO:0005576">
    <property type="term" value="C:extracellular region"/>
    <property type="evidence" value="ECO:0007669"/>
    <property type="project" value="UniProtKB-SubCell"/>
</dbReference>
<dbReference type="Pfam" id="PF01357">
    <property type="entry name" value="Expansin_C"/>
    <property type="match status" value="1"/>
</dbReference>
<protein>
    <submittedName>
        <fullName evidence="4">Atexpb2, expb2, athexp beta 1.4 atexpb2 (Expansin b2)</fullName>
    </submittedName>
</protein>
<evidence type="ECO:0000313" key="5">
    <source>
        <dbReference type="Proteomes" id="UP001055439"/>
    </source>
</evidence>
<dbReference type="OrthoDB" id="406505at2759"/>
<evidence type="ECO:0000256" key="2">
    <source>
        <dbReference type="ARBA" id="ARBA00022525"/>
    </source>
</evidence>
<keyword evidence="5" id="KW-1185">Reference proteome</keyword>
<dbReference type="InterPro" id="IPR036749">
    <property type="entry name" value="Expansin_CBD_sf"/>
</dbReference>
<dbReference type="PROSITE" id="PS50843">
    <property type="entry name" value="EXPANSIN_CBD"/>
    <property type="match status" value="1"/>
</dbReference>
<gene>
    <name evidence="4" type="ORF">MUK42_27680</name>
</gene>
<dbReference type="PANTHER" id="PTHR31692:SF56">
    <property type="entry name" value="EXPANSIN-B2-RELATED"/>
    <property type="match status" value="1"/>
</dbReference>
<dbReference type="Gene3D" id="2.60.40.760">
    <property type="entry name" value="Expansin, cellulose-binding-like domain"/>
    <property type="match status" value="1"/>
</dbReference>
<dbReference type="Proteomes" id="UP001055439">
    <property type="component" value="Chromosome 2"/>
</dbReference>
<sequence>MQQSWGAVWKLNSGSALQPPFSFRLTSGLSGKTLVATNVIPAGWQAGSTYTSTVNYNT</sequence>
<dbReference type="AlphaFoldDB" id="A0A9E7F541"/>
<dbReference type="InterPro" id="IPR007117">
    <property type="entry name" value="Expansin_CBD"/>
</dbReference>
<organism evidence="4 5">
    <name type="scientific">Musa troglodytarum</name>
    <name type="common">fe'i banana</name>
    <dbReference type="NCBI Taxonomy" id="320322"/>
    <lineage>
        <taxon>Eukaryota</taxon>
        <taxon>Viridiplantae</taxon>
        <taxon>Streptophyta</taxon>
        <taxon>Embryophyta</taxon>
        <taxon>Tracheophyta</taxon>
        <taxon>Spermatophyta</taxon>
        <taxon>Magnoliopsida</taxon>
        <taxon>Liliopsida</taxon>
        <taxon>Zingiberales</taxon>
        <taxon>Musaceae</taxon>
        <taxon>Musa</taxon>
    </lineage>
</organism>
<comment type="subcellular location">
    <subcellularLocation>
        <location evidence="1">Secreted</location>
    </subcellularLocation>
</comment>
<reference evidence="4" key="1">
    <citation type="submission" date="2022-05" db="EMBL/GenBank/DDBJ databases">
        <title>The Musa troglodytarum L. genome provides insights into the mechanism of non-climacteric behaviour and enrichment of carotenoids.</title>
        <authorList>
            <person name="Wang J."/>
        </authorList>
    </citation>
    <scope>NUCLEOTIDE SEQUENCE</scope>
    <source>
        <tissue evidence="4">Leaf</tissue>
    </source>
</reference>
<dbReference type="EMBL" id="CP097504">
    <property type="protein sequence ID" value="URD89138.1"/>
    <property type="molecule type" value="Genomic_DNA"/>
</dbReference>
<keyword evidence="2" id="KW-0964">Secreted</keyword>
<evidence type="ECO:0000259" key="3">
    <source>
        <dbReference type="PROSITE" id="PS50843"/>
    </source>
</evidence>
<dbReference type="PANTHER" id="PTHR31692">
    <property type="entry name" value="EXPANSIN-B3"/>
    <property type="match status" value="1"/>
</dbReference>
<proteinExistence type="predicted"/>
<feature type="domain" description="Expansin-like CBD" evidence="3">
    <location>
        <begin position="1"/>
        <end position="52"/>
    </location>
</feature>
<name>A0A9E7F541_9LILI</name>
<evidence type="ECO:0000313" key="4">
    <source>
        <dbReference type="EMBL" id="URD89138.1"/>
    </source>
</evidence>
<accession>A0A9E7F541</accession>
<evidence type="ECO:0000256" key="1">
    <source>
        <dbReference type="ARBA" id="ARBA00004613"/>
    </source>
</evidence>